<protein>
    <submittedName>
        <fullName evidence="6">Transcriptional regulator TetR</fullName>
    </submittedName>
</protein>
<accession>W9ARC2</accession>
<dbReference type="Proteomes" id="UP000028870">
    <property type="component" value="Unassembled WGS sequence"/>
</dbReference>
<dbReference type="STRING" id="258533.BN977_03138"/>
<keyword evidence="2 4" id="KW-0238">DNA-binding</keyword>
<reference evidence="6" key="2">
    <citation type="submission" date="2014-03" db="EMBL/GenBank/DDBJ databases">
        <authorList>
            <person name="Urmite Genomes"/>
        </authorList>
    </citation>
    <scope>NUCLEOTIDE SEQUENCE</scope>
    <source>
        <strain evidence="6">DSM 44829</strain>
    </source>
</reference>
<proteinExistence type="predicted"/>
<dbReference type="PANTHER" id="PTHR30055:SF234">
    <property type="entry name" value="HTH-TYPE TRANSCRIPTIONAL REGULATOR BETI"/>
    <property type="match status" value="1"/>
</dbReference>
<dbReference type="InterPro" id="IPR041474">
    <property type="entry name" value="NicS_C"/>
</dbReference>
<feature type="DNA-binding region" description="H-T-H motif" evidence="4">
    <location>
        <begin position="43"/>
        <end position="62"/>
    </location>
</feature>
<dbReference type="Pfam" id="PF00440">
    <property type="entry name" value="TetR_N"/>
    <property type="match status" value="1"/>
</dbReference>
<sequence length="224" mass="24366">MLGDMTTAKRQGRPPAAEAPAALPDILSKALKMFAENGFDGTSVAALNRELGVSHNLIHQRFGSKEGLWYAAVDFAFGEVHEQINVDTELAERDLMEAARQAIVRFLVSHAHHPELLRLVTVEGATPSARLTYLHEVHVQPLYARLTEPLKVLVDCGVLNAADVRSLHFLVAHGGTAPFSLVPFALMLEPHDPTEPAAIEHHAEFVADMLIAGLRARVVARGTP</sequence>
<gene>
    <name evidence="6" type="ORF">BN977_03138</name>
</gene>
<dbReference type="Pfam" id="PF17938">
    <property type="entry name" value="TetR_C_29"/>
    <property type="match status" value="1"/>
</dbReference>
<dbReference type="PRINTS" id="PR00455">
    <property type="entry name" value="HTHTETR"/>
</dbReference>
<feature type="domain" description="HTH tetR-type" evidence="5">
    <location>
        <begin position="20"/>
        <end position="80"/>
    </location>
</feature>
<evidence type="ECO:0000259" key="5">
    <source>
        <dbReference type="PROSITE" id="PS50977"/>
    </source>
</evidence>
<keyword evidence="3" id="KW-0804">Transcription</keyword>
<dbReference type="PROSITE" id="PS50977">
    <property type="entry name" value="HTH_TETR_2"/>
    <property type="match status" value="1"/>
</dbReference>
<comment type="caution">
    <text evidence="6">The sequence shown here is derived from an EMBL/GenBank/DDBJ whole genome shotgun (WGS) entry which is preliminary data.</text>
</comment>
<keyword evidence="1" id="KW-0805">Transcription regulation</keyword>
<dbReference type="EMBL" id="CCBB010000002">
    <property type="protein sequence ID" value="CDO08319.1"/>
    <property type="molecule type" value="Genomic_DNA"/>
</dbReference>
<dbReference type="InterPro" id="IPR001647">
    <property type="entry name" value="HTH_TetR"/>
</dbReference>
<evidence type="ECO:0000313" key="7">
    <source>
        <dbReference type="Proteomes" id="UP000028870"/>
    </source>
</evidence>
<evidence type="ECO:0000256" key="3">
    <source>
        <dbReference type="ARBA" id="ARBA00023163"/>
    </source>
</evidence>
<dbReference type="InterPro" id="IPR009057">
    <property type="entry name" value="Homeodomain-like_sf"/>
</dbReference>
<dbReference type="InterPro" id="IPR050109">
    <property type="entry name" value="HTH-type_TetR-like_transc_reg"/>
</dbReference>
<dbReference type="RefSeq" id="WP_234709613.1">
    <property type="nucleotide sequence ID" value="NZ_CCBB010000002.1"/>
</dbReference>
<name>W9ARC2_MYCCO</name>
<dbReference type="SUPFAM" id="SSF48498">
    <property type="entry name" value="Tetracyclin repressor-like, C-terminal domain"/>
    <property type="match status" value="1"/>
</dbReference>
<dbReference type="eggNOG" id="COG1309">
    <property type="taxonomic scope" value="Bacteria"/>
</dbReference>
<evidence type="ECO:0000313" key="6">
    <source>
        <dbReference type="EMBL" id="CDO08319.1"/>
    </source>
</evidence>
<evidence type="ECO:0000256" key="4">
    <source>
        <dbReference type="PROSITE-ProRule" id="PRU00335"/>
    </source>
</evidence>
<keyword evidence="7" id="KW-1185">Reference proteome</keyword>
<dbReference type="SUPFAM" id="SSF46689">
    <property type="entry name" value="Homeodomain-like"/>
    <property type="match status" value="1"/>
</dbReference>
<reference evidence="6" key="1">
    <citation type="submission" date="2014-03" db="EMBL/GenBank/DDBJ databases">
        <title>Draft Genome Sequence of Mycobacterium cosmeticum DSM 44829.</title>
        <authorList>
            <person name="Croce O."/>
            <person name="Robert C."/>
            <person name="Raoult D."/>
            <person name="Drancourt M."/>
        </authorList>
    </citation>
    <scope>NUCLEOTIDE SEQUENCE [LARGE SCALE GENOMIC DNA]</scope>
    <source>
        <strain evidence="6">DSM 44829</strain>
    </source>
</reference>
<dbReference type="GO" id="GO:0000976">
    <property type="term" value="F:transcription cis-regulatory region binding"/>
    <property type="evidence" value="ECO:0007669"/>
    <property type="project" value="TreeGrafter"/>
</dbReference>
<dbReference type="InterPro" id="IPR036271">
    <property type="entry name" value="Tet_transcr_reg_TetR-rel_C_sf"/>
</dbReference>
<dbReference type="PANTHER" id="PTHR30055">
    <property type="entry name" value="HTH-TYPE TRANSCRIPTIONAL REGULATOR RUTR"/>
    <property type="match status" value="1"/>
</dbReference>
<dbReference type="AlphaFoldDB" id="W9ARC2"/>
<organism evidence="6 7">
    <name type="scientific">Mycolicibacterium cosmeticum</name>
    <dbReference type="NCBI Taxonomy" id="258533"/>
    <lineage>
        <taxon>Bacteria</taxon>
        <taxon>Bacillati</taxon>
        <taxon>Actinomycetota</taxon>
        <taxon>Actinomycetes</taxon>
        <taxon>Mycobacteriales</taxon>
        <taxon>Mycobacteriaceae</taxon>
        <taxon>Mycolicibacterium</taxon>
    </lineage>
</organism>
<dbReference type="GO" id="GO:0003700">
    <property type="term" value="F:DNA-binding transcription factor activity"/>
    <property type="evidence" value="ECO:0007669"/>
    <property type="project" value="TreeGrafter"/>
</dbReference>
<evidence type="ECO:0000256" key="2">
    <source>
        <dbReference type="ARBA" id="ARBA00023125"/>
    </source>
</evidence>
<evidence type="ECO:0000256" key="1">
    <source>
        <dbReference type="ARBA" id="ARBA00023015"/>
    </source>
</evidence>
<dbReference type="Gene3D" id="1.10.357.10">
    <property type="entry name" value="Tetracycline Repressor, domain 2"/>
    <property type="match status" value="1"/>
</dbReference>